<proteinExistence type="predicted"/>
<dbReference type="KEGG" id="peh:Spb1_00030"/>
<dbReference type="AlphaFoldDB" id="A0A518GHS1"/>
<dbReference type="Proteomes" id="UP000315349">
    <property type="component" value="Chromosome"/>
</dbReference>
<reference evidence="1 2" key="1">
    <citation type="submission" date="2019-02" db="EMBL/GenBank/DDBJ databases">
        <title>Deep-cultivation of Planctomycetes and their phenomic and genomic characterization uncovers novel biology.</title>
        <authorList>
            <person name="Wiegand S."/>
            <person name="Jogler M."/>
            <person name="Boedeker C."/>
            <person name="Pinto D."/>
            <person name="Vollmers J."/>
            <person name="Rivas-Marin E."/>
            <person name="Kohn T."/>
            <person name="Peeters S.H."/>
            <person name="Heuer A."/>
            <person name="Rast P."/>
            <person name="Oberbeckmann S."/>
            <person name="Bunk B."/>
            <person name="Jeske O."/>
            <person name="Meyerdierks A."/>
            <person name="Storesund J.E."/>
            <person name="Kallscheuer N."/>
            <person name="Luecker S."/>
            <person name="Lage O.M."/>
            <person name="Pohl T."/>
            <person name="Merkel B.J."/>
            <person name="Hornburger P."/>
            <person name="Mueller R.-W."/>
            <person name="Bruemmer F."/>
            <person name="Labrenz M."/>
            <person name="Spormann A.M."/>
            <person name="Op den Camp H."/>
            <person name="Overmann J."/>
            <person name="Amann R."/>
            <person name="Jetten M.S.M."/>
            <person name="Mascher T."/>
            <person name="Medema M.H."/>
            <person name="Devos D.P."/>
            <person name="Kaster A.-K."/>
            <person name="Ovreas L."/>
            <person name="Rohde M."/>
            <person name="Galperin M.Y."/>
            <person name="Jogler C."/>
        </authorList>
    </citation>
    <scope>NUCLEOTIDE SEQUENCE [LARGE SCALE GENOMIC DNA]</scope>
    <source>
        <strain evidence="1 2">Spb1</strain>
    </source>
</reference>
<evidence type="ECO:0000313" key="2">
    <source>
        <dbReference type="Proteomes" id="UP000315349"/>
    </source>
</evidence>
<dbReference type="Gene3D" id="3.40.390.70">
    <property type="match status" value="1"/>
</dbReference>
<evidence type="ECO:0000313" key="1">
    <source>
        <dbReference type="EMBL" id="QDV28142.1"/>
    </source>
</evidence>
<keyword evidence="2" id="KW-1185">Reference proteome</keyword>
<sequence>MVIRWGSNTLSMRKWRSVCHACSSGQAWLLNQHRAIISREICKRAIYLAAFLLILVCQSDRFTQADDVTVIAAPIPVVTSDRAGIFPQSWLKPSIAASGGELPAAEFERVQRILIPALAKYPEALLKQHLRTIYVLSELKYSGVITSGTNSRNAVYLKIGDVNKGFTDAHNEAVLHAELSSILLRNQPKFLDENAWKSVNPPDFKYLGSGVDAVKQKKAGLKLDERLHEQGFLKEYAQSNLENDFNAFAAMIFAGDGSIWPIAEKHAAIRKKLDLTIGFYHQLDPVFTEDYFRKLGASAVTTQP</sequence>
<accession>A0A518GHS1</accession>
<dbReference type="EMBL" id="CP036299">
    <property type="protein sequence ID" value="QDV28142.1"/>
    <property type="molecule type" value="Genomic_DNA"/>
</dbReference>
<organism evidence="1 2">
    <name type="scientific">Planctopirus ephydatiae</name>
    <dbReference type="NCBI Taxonomy" id="2528019"/>
    <lineage>
        <taxon>Bacteria</taxon>
        <taxon>Pseudomonadati</taxon>
        <taxon>Planctomycetota</taxon>
        <taxon>Planctomycetia</taxon>
        <taxon>Planctomycetales</taxon>
        <taxon>Planctomycetaceae</taxon>
        <taxon>Planctopirus</taxon>
    </lineage>
</organism>
<gene>
    <name evidence="1" type="ORF">Spb1_00030</name>
</gene>
<protein>
    <submittedName>
        <fullName evidence="1">Uncharacterized protein</fullName>
    </submittedName>
</protein>
<name>A0A518GHS1_9PLAN</name>